<keyword evidence="1" id="KW-1133">Transmembrane helix</keyword>
<evidence type="ECO:0000256" key="1">
    <source>
        <dbReference type="SAM" id="Phobius"/>
    </source>
</evidence>
<gene>
    <name evidence="2" type="ORF">DM484_06695</name>
</gene>
<accession>A0A2W4T4H7</accession>
<name>A0A2W4T4H7_9GAMM</name>
<evidence type="ECO:0000313" key="3">
    <source>
        <dbReference type="Proteomes" id="UP000249396"/>
    </source>
</evidence>
<protein>
    <submittedName>
        <fullName evidence="2">Uncharacterized protein</fullName>
    </submittedName>
</protein>
<sequence length="66" mass="7632">MLNLKFDKDIFMSYPLLTSLFVMDFAMLLFTPLIRFPVIISIVLVSGLVYLSMFFGIKLYETQSAK</sequence>
<proteinExistence type="predicted"/>
<feature type="transmembrane region" description="Helical" evidence="1">
    <location>
        <begin position="12"/>
        <end position="30"/>
    </location>
</feature>
<comment type="caution">
    <text evidence="2">The sequence shown here is derived from an EMBL/GenBank/DDBJ whole genome shotgun (WGS) entry which is preliminary data.</text>
</comment>
<keyword evidence="1" id="KW-0812">Transmembrane</keyword>
<evidence type="ECO:0000313" key="2">
    <source>
        <dbReference type="EMBL" id="PZN82270.1"/>
    </source>
</evidence>
<dbReference type="EMBL" id="QJPH01000228">
    <property type="protein sequence ID" value="PZN82270.1"/>
    <property type="molecule type" value="Genomic_DNA"/>
</dbReference>
<dbReference type="Proteomes" id="UP000249396">
    <property type="component" value="Unassembled WGS sequence"/>
</dbReference>
<organism evidence="2 3">
    <name type="scientific">Candidatus Methylumidiphilus alinenensis</name>
    <dbReference type="NCBI Taxonomy" id="2202197"/>
    <lineage>
        <taxon>Bacteria</taxon>
        <taxon>Pseudomonadati</taxon>
        <taxon>Pseudomonadota</taxon>
        <taxon>Gammaproteobacteria</taxon>
        <taxon>Methylococcales</taxon>
        <taxon>Candidatus Methylumidiphilus</taxon>
    </lineage>
</organism>
<feature type="transmembrane region" description="Helical" evidence="1">
    <location>
        <begin position="36"/>
        <end position="57"/>
    </location>
</feature>
<keyword evidence="1" id="KW-0472">Membrane</keyword>
<reference evidence="2 3" key="1">
    <citation type="journal article" date="2018" name="Aquat. Microb. Ecol.">
        <title>Gammaproteobacterial methanotrophs dominate.</title>
        <authorList>
            <person name="Rissanen A.J."/>
            <person name="Saarenheimo J."/>
            <person name="Tiirola M."/>
            <person name="Peura S."/>
            <person name="Aalto S.L."/>
            <person name="Karvinen A."/>
            <person name="Nykanen H."/>
        </authorList>
    </citation>
    <scope>NUCLEOTIDE SEQUENCE [LARGE SCALE GENOMIC DNA]</scope>
    <source>
        <strain evidence="2">AMbin10</strain>
    </source>
</reference>
<dbReference type="AlphaFoldDB" id="A0A2W4T4H7"/>